<keyword evidence="5" id="KW-0560">Oxidoreductase</keyword>
<reference evidence="9" key="1">
    <citation type="journal article" date="2022" name="Microorganisms">
        <title>Two New Species of Filamentous Sulfur Bacteria of the Genus Thiothrix, Thiothrix winogradskyi sp. nov. and 'Candidatus Thiothrix sulfatifontis' sp. nov.</title>
        <authorList>
            <person name="Ravin N.V."/>
            <person name="Rossetti S."/>
            <person name="Beletsky A.V."/>
            <person name="Kadnikov V.V."/>
            <person name="Rudenko T.S."/>
            <person name="Smolyakov D.D."/>
            <person name="Moskvitina M.I."/>
            <person name="Gureeva M.V."/>
            <person name="Mardanov A.V."/>
            <person name="Grabovich M.Y."/>
        </authorList>
    </citation>
    <scope>NUCLEOTIDE SEQUENCE</scope>
    <source>
        <strain evidence="9">CT3</strain>
    </source>
</reference>
<keyword evidence="2 7" id="KW-0349">Heme</keyword>
<evidence type="ECO:0000256" key="6">
    <source>
        <dbReference type="ARBA" id="ARBA00023004"/>
    </source>
</evidence>
<dbReference type="RefSeq" id="WP_236498066.1">
    <property type="nucleotide sequence ID" value="NZ_CP091244.1"/>
</dbReference>
<dbReference type="InterPro" id="IPR004852">
    <property type="entry name" value="Di-haem_cyt_c_peroxidsae"/>
</dbReference>
<protein>
    <recommendedName>
        <fullName evidence="8">Cytochrome c domain-containing protein</fullName>
    </recommendedName>
</protein>
<dbReference type="PROSITE" id="PS51007">
    <property type="entry name" value="CYTC"/>
    <property type="match status" value="1"/>
</dbReference>
<evidence type="ECO:0000313" key="9">
    <source>
        <dbReference type="EMBL" id="UJS23847.1"/>
    </source>
</evidence>
<evidence type="ECO:0000313" key="10">
    <source>
        <dbReference type="Proteomes" id="UP001054801"/>
    </source>
</evidence>
<proteinExistence type="predicted"/>
<dbReference type="Proteomes" id="UP001054801">
    <property type="component" value="Chromosome"/>
</dbReference>
<evidence type="ECO:0000256" key="1">
    <source>
        <dbReference type="ARBA" id="ARBA00004196"/>
    </source>
</evidence>
<evidence type="ECO:0000256" key="7">
    <source>
        <dbReference type="PROSITE-ProRule" id="PRU00433"/>
    </source>
</evidence>
<dbReference type="InterPro" id="IPR036909">
    <property type="entry name" value="Cyt_c-like_dom_sf"/>
</dbReference>
<comment type="subcellular location">
    <subcellularLocation>
        <location evidence="1">Cell envelope</location>
    </subcellularLocation>
</comment>
<accession>A0ABY3SY56</accession>
<evidence type="ECO:0000256" key="5">
    <source>
        <dbReference type="ARBA" id="ARBA00023002"/>
    </source>
</evidence>
<name>A0ABY3SY56_9GAMM</name>
<feature type="domain" description="Cytochrome c" evidence="8">
    <location>
        <begin position="294"/>
        <end position="457"/>
    </location>
</feature>
<dbReference type="PANTHER" id="PTHR30600:SF10">
    <property type="entry name" value="BLL6722 PROTEIN"/>
    <property type="match status" value="1"/>
</dbReference>
<dbReference type="Pfam" id="PF03150">
    <property type="entry name" value="CCP_MauG"/>
    <property type="match status" value="1"/>
</dbReference>
<dbReference type="SUPFAM" id="SSF46626">
    <property type="entry name" value="Cytochrome c"/>
    <property type="match status" value="2"/>
</dbReference>
<gene>
    <name evidence="9" type="ORF">L2Y54_18180</name>
</gene>
<sequence length="486" mass="53177">MSSNIIAVTCVLLLLAGCQDEAVTSTIHKPDNSTDKVLRSERDAMLNTLIQQHGLTGDVLQGRILPAIESPLAQLGMQLFFSKALSGNRNVACASCHHPLLGGGDSLSLSIGVDAADPNVLGHKRLLQGKLRPSVPRNAPTTFNIGLWRQFMFHDGRIAQLEVGITTPDVAYLQPDPLAGGNLVHAQARFPVTSNHEMRGELFDAGGTSQSCRERLAERLGAYGVSGEARLPAAETDYWLDAFRQAYQQPHAPATELITEQTIAAALGEYQRSQVFVNNPWKHYVQGDVAAISEPAKRGALLFFREREAGGYACASCHKGDFFTDEQFRNVLMPQIGPGKGSNTVTAVQQDYGRWLVTQHPDDKFRFRTPSLLNVAMTGPWGHNGAYTSLEAMVRHMLNPFQAALHYDSGQLKQPNIPTEQVAVNLREMLSGNADMAGQAYQEEDVQYLVDFLHTLTDPCVTSADCLQRWIPSGGNSPESVLQARF</sequence>
<dbReference type="PANTHER" id="PTHR30600">
    <property type="entry name" value="CYTOCHROME C PEROXIDASE-RELATED"/>
    <property type="match status" value="1"/>
</dbReference>
<dbReference type="InterPro" id="IPR051395">
    <property type="entry name" value="Cytochrome_c_Peroxidase/MauG"/>
</dbReference>
<evidence type="ECO:0000256" key="3">
    <source>
        <dbReference type="ARBA" id="ARBA00022723"/>
    </source>
</evidence>
<evidence type="ECO:0000256" key="4">
    <source>
        <dbReference type="ARBA" id="ARBA00022729"/>
    </source>
</evidence>
<evidence type="ECO:0000259" key="8">
    <source>
        <dbReference type="PROSITE" id="PS51007"/>
    </source>
</evidence>
<keyword evidence="6 7" id="KW-0408">Iron</keyword>
<dbReference type="Gene3D" id="1.10.760.10">
    <property type="entry name" value="Cytochrome c-like domain"/>
    <property type="match status" value="2"/>
</dbReference>
<dbReference type="InterPro" id="IPR009056">
    <property type="entry name" value="Cyt_c-like_dom"/>
</dbReference>
<dbReference type="EMBL" id="CP091244">
    <property type="protein sequence ID" value="UJS23847.1"/>
    <property type="molecule type" value="Genomic_DNA"/>
</dbReference>
<evidence type="ECO:0000256" key="2">
    <source>
        <dbReference type="ARBA" id="ARBA00022617"/>
    </source>
</evidence>
<keyword evidence="3 7" id="KW-0479">Metal-binding</keyword>
<keyword evidence="4" id="KW-0732">Signal</keyword>
<organism evidence="9 10">
    <name type="scientific">Thiothrix winogradskyi</name>
    <dbReference type="NCBI Taxonomy" id="96472"/>
    <lineage>
        <taxon>Bacteria</taxon>
        <taxon>Pseudomonadati</taxon>
        <taxon>Pseudomonadota</taxon>
        <taxon>Gammaproteobacteria</taxon>
        <taxon>Thiotrichales</taxon>
        <taxon>Thiotrichaceae</taxon>
        <taxon>Thiothrix</taxon>
    </lineage>
</organism>
<keyword evidence="10" id="KW-1185">Reference proteome</keyword>